<protein>
    <submittedName>
        <fullName evidence="2">AY106269</fullName>
    </submittedName>
</protein>
<feature type="compositionally biased region" description="Polar residues" evidence="1">
    <location>
        <begin position="15"/>
        <end position="27"/>
    </location>
</feature>
<dbReference type="AlphaFoldDB" id="A0A0A9CLS3"/>
<reference evidence="2" key="1">
    <citation type="submission" date="2014-09" db="EMBL/GenBank/DDBJ databases">
        <authorList>
            <person name="Magalhaes I.L.F."/>
            <person name="Oliveira U."/>
            <person name="Santos F.R."/>
            <person name="Vidigal T.H.D.A."/>
            <person name="Brescovit A.D."/>
            <person name="Santos A.J."/>
        </authorList>
    </citation>
    <scope>NUCLEOTIDE SEQUENCE</scope>
    <source>
        <tissue evidence="2">Shoot tissue taken approximately 20 cm above the soil surface</tissue>
    </source>
</reference>
<organism evidence="2">
    <name type="scientific">Arundo donax</name>
    <name type="common">Giant reed</name>
    <name type="synonym">Donax arundinaceus</name>
    <dbReference type="NCBI Taxonomy" id="35708"/>
    <lineage>
        <taxon>Eukaryota</taxon>
        <taxon>Viridiplantae</taxon>
        <taxon>Streptophyta</taxon>
        <taxon>Embryophyta</taxon>
        <taxon>Tracheophyta</taxon>
        <taxon>Spermatophyta</taxon>
        <taxon>Magnoliopsida</taxon>
        <taxon>Liliopsida</taxon>
        <taxon>Poales</taxon>
        <taxon>Poaceae</taxon>
        <taxon>PACMAD clade</taxon>
        <taxon>Arundinoideae</taxon>
        <taxon>Arundineae</taxon>
        <taxon>Arundo</taxon>
    </lineage>
</organism>
<dbReference type="EMBL" id="GBRH01220661">
    <property type="protein sequence ID" value="JAD77234.1"/>
    <property type="molecule type" value="Transcribed_RNA"/>
</dbReference>
<evidence type="ECO:0000256" key="1">
    <source>
        <dbReference type="SAM" id="MobiDB-lite"/>
    </source>
</evidence>
<evidence type="ECO:0000313" key="2">
    <source>
        <dbReference type="EMBL" id="JAD77234.1"/>
    </source>
</evidence>
<name>A0A0A9CLS3_ARUDO</name>
<proteinExistence type="predicted"/>
<accession>A0A0A9CLS3</accession>
<reference evidence="2" key="2">
    <citation type="journal article" date="2015" name="Data Brief">
        <title>Shoot transcriptome of the giant reed, Arundo donax.</title>
        <authorList>
            <person name="Barrero R.A."/>
            <person name="Guerrero F.D."/>
            <person name="Moolhuijzen P."/>
            <person name="Goolsby J.A."/>
            <person name="Tidwell J."/>
            <person name="Bellgard S.E."/>
            <person name="Bellgard M.I."/>
        </authorList>
    </citation>
    <scope>NUCLEOTIDE SEQUENCE</scope>
    <source>
        <tissue evidence="2">Shoot tissue taken approximately 20 cm above the soil surface</tissue>
    </source>
</reference>
<sequence length="27" mass="2659">MSSGTAPTTGPLVPTSLTTATIRSTPL</sequence>
<feature type="region of interest" description="Disordered" evidence="1">
    <location>
        <begin position="1"/>
        <end position="27"/>
    </location>
</feature>